<dbReference type="PANTHER" id="PTHR10344:SF4">
    <property type="entry name" value="UMP-CMP KINASE 2, MITOCHONDRIAL"/>
    <property type="match status" value="1"/>
</dbReference>
<dbReference type="GO" id="GO:0006235">
    <property type="term" value="P:dTTP biosynthetic process"/>
    <property type="evidence" value="ECO:0007669"/>
    <property type="project" value="UniProtKB-UniRule"/>
</dbReference>
<sequence length="212" mass="24525">MFSDLRENHPNVPGKLITFCGVDGSGKSTMIEKLAAYLRAKGHDVVVTMQPTPEMRELAIFKTFIYEPEKRDQIDYRALQLYMLADRLQHSKEVIEPALAKGAYVVCDRYIFTMLSTLLTRGHRPEPWMNEIISYILRPDAAFIMDVDLKSSIQRIKQRRSFEDSYVERDHLKKSLHAYRDVGKMFKAHMLNSSSLPIEEASHQVFSIVDEL</sequence>
<evidence type="ECO:0000256" key="4">
    <source>
        <dbReference type="ARBA" id="ARBA00022679"/>
    </source>
</evidence>
<evidence type="ECO:0000256" key="7">
    <source>
        <dbReference type="ARBA" id="ARBA00022777"/>
    </source>
</evidence>
<dbReference type="OrthoDB" id="9774907at2"/>
<gene>
    <name evidence="10" type="primary">tmk</name>
    <name evidence="12" type="ORF">EV213_11779</name>
</gene>
<dbReference type="InterPro" id="IPR039430">
    <property type="entry name" value="Thymidylate_kin-like_dom"/>
</dbReference>
<dbReference type="CDD" id="cd01672">
    <property type="entry name" value="TMPK"/>
    <property type="match status" value="1"/>
</dbReference>
<feature type="domain" description="Thymidylate kinase-like" evidence="11">
    <location>
        <begin position="21"/>
        <end position="203"/>
    </location>
</feature>
<evidence type="ECO:0000256" key="5">
    <source>
        <dbReference type="ARBA" id="ARBA00022727"/>
    </source>
</evidence>
<evidence type="ECO:0000256" key="6">
    <source>
        <dbReference type="ARBA" id="ARBA00022741"/>
    </source>
</evidence>
<organism evidence="12 13">
    <name type="scientific">Aureibacillus halotolerans</name>
    <dbReference type="NCBI Taxonomy" id="1508390"/>
    <lineage>
        <taxon>Bacteria</taxon>
        <taxon>Bacillati</taxon>
        <taxon>Bacillota</taxon>
        <taxon>Bacilli</taxon>
        <taxon>Bacillales</taxon>
        <taxon>Bacillaceae</taxon>
        <taxon>Aureibacillus</taxon>
    </lineage>
</organism>
<dbReference type="GO" id="GO:0005524">
    <property type="term" value="F:ATP binding"/>
    <property type="evidence" value="ECO:0007669"/>
    <property type="project" value="UniProtKB-UniRule"/>
</dbReference>
<dbReference type="GO" id="GO:0004798">
    <property type="term" value="F:dTMP kinase activity"/>
    <property type="evidence" value="ECO:0007669"/>
    <property type="project" value="UniProtKB-UniRule"/>
</dbReference>
<dbReference type="GO" id="GO:0006227">
    <property type="term" value="P:dUDP biosynthetic process"/>
    <property type="evidence" value="ECO:0007669"/>
    <property type="project" value="TreeGrafter"/>
</dbReference>
<protein>
    <recommendedName>
        <fullName evidence="3 10">Thymidylate kinase</fullName>
        <ecNumber evidence="2 10">2.7.4.9</ecNumber>
    </recommendedName>
    <alternativeName>
        <fullName evidence="10">dTMP kinase</fullName>
    </alternativeName>
</protein>
<evidence type="ECO:0000256" key="9">
    <source>
        <dbReference type="ARBA" id="ARBA00048743"/>
    </source>
</evidence>
<keyword evidence="5 10" id="KW-0545">Nucleotide biosynthesis</keyword>
<dbReference type="SUPFAM" id="SSF52540">
    <property type="entry name" value="P-loop containing nucleoside triphosphate hydrolases"/>
    <property type="match status" value="1"/>
</dbReference>
<keyword evidence="7 10" id="KW-0418">Kinase</keyword>
<dbReference type="NCBIfam" id="TIGR00041">
    <property type="entry name" value="DTMP_kinase"/>
    <property type="match status" value="1"/>
</dbReference>
<feature type="binding site" evidence="10">
    <location>
        <begin position="21"/>
        <end position="28"/>
    </location>
    <ligand>
        <name>ATP</name>
        <dbReference type="ChEBI" id="CHEBI:30616"/>
    </ligand>
</feature>
<comment type="caution">
    <text evidence="12">The sequence shown here is derived from an EMBL/GenBank/DDBJ whole genome shotgun (WGS) entry which is preliminary data.</text>
</comment>
<proteinExistence type="inferred from homology"/>
<dbReference type="Proteomes" id="UP000295632">
    <property type="component" value="Unassembled WGS sequence"/>
</dbReference>
<dbReference type="GO" id="GO:0005737">
    <property type="term" value="C:cytoplasm"/>
    <property type="evidence" value="ECO:0007669"/>
    <property type="project" value="TreeGrafter"/>
</dbReference>
<comment type="function">
    <text evidence="10">Phosphorylation of dTMP to form dTDP in both de novo and salvage pathways of dTTP synthesis.</text>
</comment>
<comment type="catalytic activity">
    <reaction evidence="9 10">
        <text>dTMP + ATP = dTDP + ADP</text>
        <dbReference type="Rhea" id="RHEA:13517"/>
        <dbReference type="ChEBI" id="CHEBI:30616"/>
        <dbReference type="ChEBI" id="CHEBI:58369"/>
        <dbReference type="ChEBI" id="CHEBI:63528"/>
        <dbReference type="ChEBI" id="CHEBI:456216"/>
        <dbReference type="EC" id="2.7.4.9"/>
    </reaction>
</comment>
<dbReference type="GO" id="GO:0006233">
    <property type="term" value="P:dTDP biosynthetic process"/>
    <property type="evidence" value="ECO:0007669"/>
    <property type="project" value="InterPro"/>
</dbReference>
<evidence type="ECO:0000313" key="12">
    <source>
        <dbReference type="EMBL" id="TDQ36615.1"/>
    </source>
</evidence>
<dbReference type="EMBL" id="SNYJ01000017">
    <property type="protein sequence ID" value="TDQ36615.1"/>
    <property type="molecule type" value="Genomic_DNA"/>
</dbReference>
<comment type="similarity">
    <text evidence="1 10">Belongs to the thymidylate kinase family.</text>
</comment>
<evidence type="ECO:0000256" key="1">
    <source>
        <dbReference type="ARBA" id="ARBA00009776"/>
    </source>
</evidence>
<dbReference type="InterPro" id="IPR018094">
    <property type="entry name" value="Thymidylate_kinase"/>
</dbReference>
<keyword evidence="4 10" id="KW-0808">Transferase</keyword>
<dbReference type="EC" id="2.7.4.9" evidence="2 10"/>
<dbReference type="PANTHER" id="PTHR10344">
    <property type="entry name" value="THYMIDYLATE KINASE"/>
    <property type="match status" value="1"/>
</dbReference>
<accession>A0A4R6TXL9</accession>
<evidence type="ECO:0000256" key="3">
    <source>
        <dbReference type="ARBA" id="ARBA00017144"/>
    </source>
</evidence>
<evidence type="ECO:0000256" key="2">
    <source>
        <dbReference type="ARBA" id="ARBA00012980"/>
    </source>
</evidence>
<dbReference type="InterPro" id="IPR027417">
    <property type="entry name" value="P-loop_NTPase"/>
</dbReference>
<evidence type="ECO:0000313" key="13">
    <source>
        <dbReference type="Proteomes" id="UP000295632"/>
    </source>
</evidence>
<name>A0A4R6TXL9_9BACI</name>
<keyword evidence="8 10" id="KW-0067">ATP-binding</keyword>
<reference evidence="12 13" key="1">
    <citation type="submission" date="2019-03" db="EMBL/GenBank/DDBJ databases">
        <title>Genomic Encyclopedia of Type Strains, Phase IV (KMG-IV): sequencing the most valuable type-strain genomes for metagenomic binning, comparative biology and taxonomic classification.</title>
        <authorList>
            <person name="Goeker M."/>
        </authorList>
    </citation>
    <scope>NUCLEOTIDE SEQUENCE [LARGE SCALE GENOMIC DNA]</scope>
    <source>
        <strain evidence="12 13">DSM 28697</strain>
    </source>
</reference>
<dbReference type="HAMAP" id="MF_00165">
    <property type="entry name" value="Thymidylate_kinase"/>
    <property type="match status" value="1"/>
</dbReference>
<dbReference type="Pfam" id="PF02223">
    <property type="entry name" value="Thymidylate_kin"/>
    <property type="match status" value="1"/>
</dbReference>
<evidence type="ECO:0000256" key="10">
    <source>
        <dbReference type="HAMAP-Rule" id="MF_00165"/>
    </source>
</evidence>
<keyword evidence="6 10" id="KW-0547">Nucleotide-binding</keyword>
<keyword evidence="13" id="KW-1185">Reference proteome</keyword>
<dbReference type="RefSeq" id="WP_133581651.1">
    <property type="nucleotide sequence ID" value="NZ_SNYJ01000017.1"/>
</dbReference>
<dbReference type="AlphaFoldDB" id="A0A4R6TXL9"/>
<evidence type="ECO:0000259" key="11">
    <source>
        <dbReference type="Pfam" id="PF02223"/>
    </source>
</evidence>
<evidence type="ECO:0000256" key="8">
    <source>
        <dbReference type="ARBA" id="ARBA00022840"/>
    </source>
</evidence>
<dbReference type="Gene3D" id="3.40.50.300">
    <property type="entry name" value="P-loop containing nucleotide triphosphate hydrolases"/>
    <property type="match status" value="1"/>
</dbReference>